<feature type="compositionally biased region" description="Low complexity" evidence="17">
    <location>
        <begin position="164"/>
        <end position="184"/>
    </location>
</feature>
<sequence length="767" mass="84590">MPPSATVTPSSHLRKICRCTVFVSIFLLVSDSRLRPTFLSGLQPAPSTKSQSAQLADAHSALKVQGPSESLLAAGASSASRQNNGSPMLRRLKRQAEGEEEETTEEPGAGEEEEEKDAEGAVTEDGEDAEKGGDDAEAVEEEVEEEEEATTLRPRRPTTRKTTTKATTAKTSPPPLTTVGTVSTTDDDDDDTTVVVIATTEAEEKEPACTVPAIRQFPPDLFDQQERRYGAIIIHLFVVVYMFLCLAIVCDDYFCGSLELLCKRMNLSEDVAGATLMAAGSSAPELFTSMIGVFVAKGDVGTGTIVGSAVFNILFVVGTCAFCGNVDGTQLSWWPVCRDAMFYAISIVVLIASIGDGEVTWYESIVMLAFYGLYVATMKYNSRVYEWVIMKTGWTGPVQGVDETVRLSGGGRFDKPAYSGYEQFSDEQEEMALQTNQHSGAMTLPADERLRRNPRKLTFANAALRIMMSRYFYPRARFVAACRYVISENQVWAHEKRRGRLGASFGKNNKDSPDSEFGGGHIDSTKRKMWASFDVVHDEMEKWRARPAPTAGWPPFIRWIIMYPAYFVLYYTIPDAKKERFAKWYVATFFLSITWIAIFTYIMVWMVTVMGHTMSIPDSIMGITFLAVGTSVPDAMTSLFVARRGMVDMAVSNSIGSNVFDILIGLALPWFIATTIVRPGLGVRINSNGLVYNSVLLFVSVGVAVGGLRSTGWKLTRRVGYMFYITYGIYLILATMIEYNVFGHVNPPMCDDADADLKESIMAKNGQ</sequence>
<protein>
    <submittedName>
        <fullName evidence="20">Sodium/potassium/calcium exchanger 4</fullName>
    </submittedName>
</protein>
<dbReference type="EMBL" id="MTYJ01000158">
    <property type="protein sequence ID" value="OQV11897.1"/>
    <property type="molecule type" value="Genomic_DNA"/>
</dbReference>
<keyword evidence="5" id="KW-0633">Potassium transport</keyword>
<name>A0A1W0W9L4_HYPEX</name>
<dbReference type="GO" id="GO:0015293">
    <property type="term" value="F:symporter activity"/>
    <property type="evidence" value="ECO:0007669"/>
    <property type="project" value="UniProtKB-KW"/>
</dbReference>
<evidence type="ECO:0000256" key="15">
    <source>
        <dbReference type="ARBA" id="ARBA00023136"/>
    </source>
</evidence>
<proteinExistence type="inferred from homology"/>
<dbReference type="NCBIfam" id="TIGR00367">
    <property type="entry name" value="calcium/sodium antiporter"/>
    <property type="match status" value="1"/>
</dbReference>
<dbReference type="OrthoDB" id="2127281at2759"/>
<evidence type="ECO:0000256" key="9">
    <source>
        <dbReference type="ARBA" id="ARBA00022837"/>
    </source>
</evidence>
<evidence type="ECO:0000256" key="16">
    <source>
        <dbReference type="ARBA" id="ARBA00023201"/>
    </source>
</evidence>
<evidence type="ECO:0000259" key="19">
    <source>
        <dbReference type="Pfam" id="PF01699"/>
    </source>
</evidence>
<keyword evidence="12 18" id="KW-1133">Transmembrane helix</keyword>
<feature type="region of interest" description="Disordered" evidence="17">
    <location>
        <begin position="72"/>
        <end position="188"/>
    </location>
</feature>
<feature type="transmembrane region" description="Helical" evidence="18">
    <location>
        <begin position="361"/>
        <end position="381"/>
    </location>
</feature>
<evidence type="ECO:0000256" key="12">
    <source>
        <dbReference type="ARBA" id="ARBA00022989"/>
    </source>
</evidence>
<evidence type="ECO:0000256" key="8">
    <source>
        <dbReference type="ARBA" id="ARBA00022729"/>
    </source>
</evidence>
<feature type="transmembrane region" description="Helical" evidence="18">
    <location>
        <begin position="689"/>
        <end position="709"/>
    </location>
</feature>
<dbReference type="PANTHER" id="PTHR10846:SF73">
    <property type="entry name" value="SODIUM_CALCIUM EXCHANGER MEMBRANE REGION DOMAIN-CONTAINING PROTEIN"/>
    <property type="match status" value="1"/>
</dbReference>
<keyword evidence="16" id="KW-0739">Sodium transport</keyword>
<evidence type="ECO:0000256" key="14">
    <source>
        <dbReference type="ARBA" id="ARBA00023065"/>
    </source>
</evidence>
<evidence type="ECO:0000256" key="18">
    <source>
        <dbReference type="SAM" id="Phobius"/>
    </source>
</evidence>
<feature type="compositionally biased region" description="Basic residues" evidence="17">
    <location>
        <begin position="153"/>
        <end position="163"/>
    </location>
</feature>
<feature type="transmembrane region" description="Helical" evidence="18">
    <location>
        <begin position="336"/>
        <end position="355"/>
    </location>
</feature>
<feature type="transmembrane region" description="Helical" evidence="18">
    <location>
        <begin position="229"/>
        <end position="250"/>
    </location>
</feature>
<keyword evidence="6" id="KW-0109">Calcium transport</keyword>
<keyword evidence="9" id="KW-0106">Calcium</keyword>
<evidence type="ECO:0000256" key="6">
    <source>
        <dbReference type="ARBA" id="ARBA00022568"/>
    </source>
</evidence>
<evidence type="ECO:0000256" key="3">
    <source>
        <dbReference type="ARBA" id="ARBA00022448"/>
    </source>
</evidence>
<evidence type="ECO:0000313" key="21">
    <source>
        <dbReference type="Proteomes" id="UP000192578"/>
    </source>
</evidence>
<evidence type="ECO:0000256" key="17">
    <source>
        <dbReference type="SAM" id="MobiDB-lite"/>
    </source>
</evidence>
<dbReference type="GO" id="GO:0006874">
    <property type="term" value="P:intracellular calcium ion homeostasis"/>
    <property type="evidence" value="ECO:0007669"/>
    <property type="project" value="TreeGrafter"/>
</dbReference>
<evidence type="ECO:0000256" key="5">
    <source>
        <dbReference type="ARBA" id="ARBA00022538"/>
    </source>
</evidence>
<dbReference type="PANTHER" id="PTHR10846">
    <property type="entry name" value="SODIUM/POTASSIUM/CALCIUM EXCHANGER"/>
    <property type="match status" value="1"/>
</dbReference>
<evidence type="ECO:0000256" key="1">
    <source>
        <dbReference type="ARBA" id="ARBA00004141"/>
    </source>
</evidence>
<keyword evidence="4" id="KW-0050">Antiport</keyword>
<dbReference type="Proteomes" id="UP000192578">
    <property type="component" value="Unassembled WGS sequence"/>
</dbReference>
<organism evidence="20 21">
    <name type="scientific">Hypsibius exemplaris</name>
    <name type="common">Freshwater tardigrade</name>
    <dbReference type="NCBI Taxonomy" id="2072580"/>
    <lineage>
        <taxon>Eukaryota</taxon>
        <taxon>Metazoa</taxon>
        <taxon>Ecdysozoa</taxon>
        <taxon>Tardigrada</taxon>
        <taxon>Eutardigrada</taxon>
        <taxon>Parachela</taxon>
        <taxon>Hypsibioidea</taxon>
        <taxon>Hypsibiidae</taxon>
        <taxon>Hypsibius</taxon>
    </lineage>
</organism>
<dbReference type="InterPro" id="IPR004837">
    <property type="entry name" value="NaCa_Exmemb"/>
</dbReference>
<keyword evidence="10" id="KW-0769">Symport</keyword>
<evidence type="ECO:0000256" key="13">
    <source>
        <dbReference type="ARBA" id="ARBA00023053"/>
    </source>
</evidence>
<feature type="compositionally biased region" description="Acidic residues" evidence="17">
    <location>
        <begin position="135"/>
        <end position="149"/>
    </location>
</feature>
<feature type="domain" description="Sodium/calcium exchanger membrane region" evidence="19">
    <location>
        <begin position="236"/>
        <end position="377"/>
    </location>
</feature>
<evidence type="ECO:0000256" key="11">
    <source>
        <dbReference type="ARBA" id="ARBA00022958"/>
    </source>
</evidence>
<dbReference type="GO" id="GO:0005886">
    <property type="term" value="C:plasma membrane"/>
    <property type="evidence" value="ECO:0007669"/>
    <property type="project" value="TreeGrafter"/>
</dbReference>
<keyword evidence="15 18" id="KW-0472">Membrane</keyword>
<keyword evidence="13" id="KW-0915">Sodium</keyword>
<dbReference type="Pfam" id="PF01699">
    <property type="entry name" value="Na_Ca_ex"/>
    <property type="match status" value="2"/>
</dbReference>
<dbReference type="GO" id="GO:0008273">
    <property type="term" value="F:calcium, potassium:sodium antiporter activity"/>
    <property type="evidence" value="ECO:0007669"/>
    <property type="project" value="TreeGrafter"/>
</dbReference>
<dbReference type="GO" id="GO:0005262">
    <property type="term" value="F:calcium channel activity"/>
    <property type="evidence" value="ECO:0007669"/>
    <property type="project" value="TreeGrafter"/>
</dbReference>
<comment type="caution">
    <text evidence="20">The sequence shown here is derived from an EMBL/GenBank/DDBJ whole genome shotgun (WGS) entry which is preliminary data.</text>
</comment>
<evidence type="ECO:0000256" key="2">
    <source>
        <dbReference type="ARBA" id="ARBA00005364"/>
    </source>
</evidence>
<evidence type="ECO:0000256" key="10">
    <source>
        <dbReference type="ARBA" id="ARBA00022847"/>
    </source>
</evidence>
<dbReference type="InterPro" id="IPR044880">
    <property type="entry name" value="NCX_ion-bd_dom_sf"/>
</dbReference>
<dbReference type="InterPro" id="IPR004481">
    <property type="entry name" value="K/Na/Ca-exchanger"/>
</dbReference>
<keyword evidence="14" id="KW-0406">Ion transport</keyword>
<keyword evidence="11" id="KW-0630">Potassium</keyword>
<dbReference type="FunFam" id="1.20.1420.30:FF:000009">
    <property type="entry name" value="sodium/potassium/calcium exchanger 5 isoform X2"/>
    <property type="match status" value="1"/>
</dbReference>
<keyword evidence="8" id="KW-0732">Signal</keyword>
<keyword evidence="7 18" id="KW-0812">Transmembrane</keyword>
<feature type="transmembrane region" description="Helical" evidence="18">
    <location>
        <begin position="271"/>
        <end position="296"/>
    </location>
</feature>
<evidence type="ECO:0000256" key="7">
    <source>
        <dbReference type="ARBA" id="ARBA00022692"/>
    </source>
</evidence>
<keyword evidence="21" id="KW-1185">Reference proteome</keyword>
<gene>
    <name evidence="20" type="ORF">BV898_13777</name>
</gene>
<dbReference type="Gene3D" id="1.20.1420.30">
    <property type="entry name" value="NCX, central ion-binding region"/>
    <property type="match status" value="2"/>
</dbReference>
<feature type="transmembrane region" description="Helical" evidence="18">
    <location>
        <begin position="721"/>
        <end position="742"/>
    </location>
</feature>
<feature type="transmembrane region" description="Helical" evidence="18">
    <location>
        <begin position="620"/>
        <end position="642"/>
    </location>
</feature>
<feature type="transmembrane region" description="Helical" evidence="18">
    <location>
        <begin position="585"/>
        <end position="608"/>
    </location>
</feature>
<reference evidence="21" key="1">
    <citation type="submission" date="2017-01" db="EMBL/GenBank/DDBJ databases">
        <title>Comparative genomics of anhydrobiosis in the tardigrade Hypsibius dujardini.</title>
        <authorList>
            <person name="Yoshida Y."/>
            <person name="Koutsovoulos G."/>
            <person name="Laetsch D."/>
            <person name="Stevens L."/>
            <person name="Kumar S."/>
            <person name="Horikawa D."/>
            <person name="Ishino K."/>
            <person name="Komine S."/>
            <person name="Tomita M."/>
            <person name="Blaxter M."/>
            <person name="Arakawa K."/>
        </authorList>
    </citation>
    <scope>NUCLEOTIDE SEQUENCE [LARGE SCALE GENOMIC DNA]</scope>
    <source>
        <strain evidence="21">Z151</strain>
    </source>
</reference>
<accession>A0A1W0W9L4</accession>
<comment type="similarity">
    <text evidence="2">Belongs to the Ca(2+):cation antiporter (CaCA) (TC 2.A.19) family. SLC24A subfamily.</text>
</comment>
<feature type="transmembrane region" description="Helical" evidence="18">
    <location>
        <begin position="654"/>
        <end position="677"/>
    </location>
</feature>
<evidence type="ECO:0000256" key="4">
    <source>
        <dbReference type="ARBA" id="ARBA00022449"/>
    </source>
</evidence>
<feature type="compositionally biased region" description="Acidic residues" evidence="17">
    <location>
        <begin position="98"/>
        <end position="128"/>
    </location>
</feature>
<dbReference type="AlphaFoldDB" id="A0A1W0W9L4"/>
<keyword evidence="3" id="KW-0813">Transport</keyword>
<evidence type="ECO:0000313" key="20">
    <source>
        <dbReference type="EMBL" id="OQV11897.1"/>
    </source>
</evidence>
<comment type="subcellular location">
    <subcellularLocation>
        <location evidence="1">Membrane</location>
        <topology evidence="1">Multi-pass membrane protein</topology>
    </subcellularLocation>
</comment>
<feature type="transmembrane region" description="Helical" evidence="18">
    <location>
        <begin position="302"/>
        <end position="324"/>
    </location>
</feature>
<dbReference type="FunFam" id="1.20.1420.30:FF:000004">
    <property type="entry name" value="Sodium/potassium/calcium exchanger 2 isoform 1"/>
    <property type="match status" value="1"/>
</dbReference>
<feature type="domain" description="Sodium/calcium exchanger membrane region" evidence="19">
    <location>
        <begin position="585"/>
        <end position="735"/>
    </location>
</feature>